<evidence type="ECO:0000256" key="5">
    <source>
        <dbReference type="SAM" id="MobiDB-lite"/>
    </source>
</evidence>
<dbReference type="Pfam" id="PF02902">
    <property type="entry name" value="Peptidase_C48"/>
    <property type="match status" value="1"/>
</dbReference>
<keyword evidence="3" id="KW-0378">Hydrolase</keyword>
<reference evidence="7 8" key="1">
    <citation type="journal article" date="2023" name="Plants (Basel)">
        <title>Bridging the Gap: Combining Genomics and Transcriptomics Approaches to Understand Stylosanthes scabra, an Orphan Legume from the Brazilian Caatinga.</title>
        <authorList>
            <person name="Ferreira-Neto J.R.C."/>
            <person name="da Silva M.D."/>
            <person name="Binneck E."/>
            <person name="de Melo N.F."/>
            <person name="da Silva R.H."/>
            <person name="de Melo A.L.T.M."/>
            <person name="Pandolfi V."/>
            <person name="Bustamante F.O."/>
            <person name="Brasileiro-Vidal A.C."/>
            <person name="Benko-Iseppon A.M."/>
        </authorList>
    </citation>
    <scope>NUCLEOTIDE SEQUENCE [LARGE SCALE GENOMIC DNA]</scope>
    <source>
        <tissue evidence="7">Leaves</tissue>
    </source>
</reference>
<dbReference type="Proteomes" id="UP001341840">
    <property type="component" value="Unassembled WGS sequence"/>
</dbReference>
<keyword evidence="2" id="KW-0645">Protease</keyword>
<keyword evidence="4" id="KW-0788">Thiol protease</keyword>
<protein>
    <recommendedName>
        <fullName evidence="6">Ubiquitin-like protease family profile domain-containing protein</fullName>
    </recommendedName>
</protein>
<evidence type="ECO:0000256" key="4">
    <source>
        <dbReference type="ARBA" id="ARBA00022807"/>
    </source>
</evidence>
<name>A0ABU6RY09_9FABA</name>
<dbReference type="InterPro" id="IPR038765">
    <property type="entry name" value="Papain-like_cys_pep_sf"/>
</dbReference>
<evidence type="ECO:0000313" key="8">
    <source>
        <dbReference type="Proteomes" id="UP001341840"/>
    </source>
</evidence>
<organism evidence="7 8">
    <name type="scientific">Stylosanthes scabra</name>
    <dbReference type="NCBI Taxonomy" id="79078"/>
    <lineage>
        <taxon>Eukaryota</taxon>
        <taxon>Viridiplantae</taxon>
        <taxon>Streptophyta</taxon>
        <taxon>Embryophyta</taxon>
        <taxon>Tracheophyta</taxon>
        <taxon>Spermatophyta</taxon>
        <taxon>Magnoliopsida</taxon>
        <taxon>eudicotyledons</taxon>
        <taxon>Gunneridae</taxon>
        <taxon>Pentapetalae</taxon>
        <taxon>rosids</taxon>
        <taxon>fabids</taxon>
        <taxon>Fabales</taxon>
        <taxon>Fabaceae</taxon>
        <taxon>Papilionoideae</taxon>
        <taxon>50 kb inversion clade</taxon>
        <taxon>dalbergioids sensu lato</taxon>
        <taxon>Dalbergieae</taxon>
        <taxon>Pterocarpus clade</taxon>
        <taxon>Stylosanthes</taxon>
    </lineage>
</organism>
<evidence type="ECO:0000256" key="1">
    <source>
        <dbReference type="ARBA" id="ARBA00005234"/>
    </source>
</evidence>
<feature type="region of interest" description="Disordered" evidence="5">
    <location>
        <begin position="71"/>
        <end position="104"/>
    </location>
</feature>
<dbReference type="PANTHER" id="PTHR12606">
    <property type="entry name" value="SENTRIN/SUMO-SPECIFIC PROTEASE"/>
    <property type="match status" value="1"/>
</dbReference>
<accession>A0ABU6RY09</accession>
<comment type="similarity">
    <text evidence="1">Belongs to the peptidase C48 family.</text>
</comment>
<dbReference type="EMBL" id="JASCZI010033692">
    <property type="protein sequence ID" value="MED6129052.1"/>
    <property type="molecule type" value="Genomic_DNA"/>
</dbReference>
<keyword evidence="8" id="KW-1185">Reference proteome</keyword>
<evidence type="ECO:0000313" key="7">
    <source>
        <dbReference type="EMBL" id="MED6129052.1"/>
    </source>
</evidence>
<dbReference type="SUPFAM" id="SSF54001">
    <property type="entry name" value="Cysteine proteinases"/>
    <property type="match status" value="1"/>
</dbReference>
<feature type="compositionally biased region" description="Basic and acidic residues" evidence="5">
    <location>
        <begin position="92"/>
        <end position="104"/>
    </location>
</feature>
<evidence type="ECO:0000256" key="2">
    <source>
        <dbReference type="ARBA" id="ARBA00022670"/>
    </source>
</evidence>
<sequence length="438" mass="49564">MIVEEEVSGVDNQVAGFLHEIKEEFRSNHELVLSKLHDNSIEVSTMKTILGHQVNVLEVLANRVAILEGKSSAPSKGTKTTQQPTKPLPESKGPDSKSRPLKRKLDFVDLTDDDTAILYSIRQRGIGSPFAFYHHKGLLMKAEETPKCLDVMFRPPDGMTFDGDDLAVAVFIFASGMNESEILVEDSHCDGSRRRLLSLMPGKELFDDVINMVVGMCTTCKVSQLYWWLPTTFSEMILKPQQMSAPIMEYIKNRYMGLADELAMIYVPIHIGNHWYLMIVDIWDKKLMYLDSCKSTDAAATNTRIEQMREVAKYLGVLIRSRSLWKNKEAHPPLISEFDPEEAVTGQQAPGTMDCGVWVCQWMINSHKWLDYDIEPVDERTRMRVAVQLVVGPHNPLAESVTQKAVKFWNSEMVRNYKEEALGGPMPKSPARSNNPTI</sequence>
<evidence type="ECO:0000259" key="6">
    <source>
        <dbReference type="PROSITE" id="PS50600"/>
    </source>
</evidence>
<evidence type="ECO:0000256" key="3">
    <source>
        <dbReference type="ARBA" id="ARBA00022801"/>
    </source>
</evidence>
<dbReference type="PANTHER" id="PTHR12606:SF1">
    <property type="entry name" value="UBIQUITIN-LIKE-SPECIFIC PROTEASE 1A"/>
    <property type="match status" value="1"/>
</dbReference>
<feature type="domain" description="Ubiquitin-like protease family profile" evidence="6">
    <location>
        <begin position="180"/>
        <end position="366"/>
    </location>
</feature>
<gene>
    <name evidence="7" type="ORF">PIB30_103950</name>
</gene>
<dbReference type="PROSITE" id="PS50600">
    <property type="entry name" value="ULP_PROTEASE"/>
    <property type="match status" value="1"/>
</dbReference>
<dbReference type="Gene3D" id="3.40.395.10">
    <property type="entry name" value="Adenoviral Proteinase, Chain A"/>
    <property type="match status" value="1"/>
</dbReference>
<comment type="caution">
    <text evidence="7">The sequence shown here is derived from an EMBL/GenBank/DDBJ whole genome shotgun (WGS) entry which is preliminary data.</text>
</comment>
<proteinExistence type="inferred from homology"/>
<dbReference type="InterPro" id="IPR003653">
    <property type="entry name" value="Peptidase_C48_C"/>
</dbReference>